<accession>A0A7W8DRV4</accession>
<dbReference type="AlphaFoldDB" id="A0A7W8DRV4"/>
<reference evidence="2 3" key="1">
    <citation type="submission" date="2020-08" db="EMBL/GenBank/DDBJ databases">
        <title>Genomic Encyclopedia of Type Strains, Phase IV (KMG-IV): sequencing the most valuable type-strain genomes for metagenomic binning, comparative biology and taxonomic classification.</title>
        <authorList>
            <person name="Goeker M."/>
        </authorList>
    </citation>
    <scope>NUCLEOTIDE SEQUENCE [LARGE SCALE GENOMIC DNA]</scope>
    <source>
        <strain evidence="2 3">DSM 12251</strain>
    </source>
</reference>
<organism evidence="2 3">
    <name type="scientific">Prosthecobacter dejongeii</name>
    <dbReference type="NCBI Taxonomy" id="48465"/>
    <lineage>
        <taxon>Bacteria</taxon>
        <taxon>Pseudomonadati</taxon>
        <taxon>Verrucomicrobiota</taxon>
        <taxon>Verrucomicrobiia</taxon>
        <taxon>Verrucomicrobiales</taxon>
        <taxon>Verrucomicrobiaceae</taxon>
        <taxon>Prosthecobacter</taxon>
    </lineage>
</organism>
<dbReference type="EMBL" id="JACHIF010000012">
    <property type="protein sequence ID" value="MBB5040294.1"/>
    <property type="molecule type" value="Genomic_DNA"/>
</dbReference>
<evidence type="ECO:0000313" key="3">
    <source>
        <dbReference type="Proteomes" id="UP000534294"/>
    </source>
</evidence>
<dbReference type="Pfam" id="PF14300">
    <property type="entry name" value="DMP19"/>
    <property type="match status" value="1"/>
</dbReference>
<gene>
    <name evidence="2" type="ORF">HNQ64_004575</name>
</gene>
<feature type="domain" description="DNA mimic protein DMP19 C-terminal" evidence="1">
    <location>
        <begin position="43"/>
        <end position="154"/>
    </location>
</feature>
<protein>
    <recommendedName>
        <fullName evidence="1">DNA mimic protein DMP19 C-terminal domain-containing protein</fullName>
    </recommendedName>
</protein>
<comment type="caution">
    <text evidence="2">The sequence shown here is derived from an EMBL/GenBank/DDBJ whole genome shotgun (WGS) entry which is preliminary data.</text>
</comment>
<dbReference type="InterPro" id="IPR025402">
    <property type="entry name" value="DMP19_C"/>
</dbReference>
<name>A0A7W8DRV4_9BACT</name>
<sequence>MKKPLSAQGLDVQDRRFIFKLADMVADYIEMDETPDSMNRLKALPEHWRYLLPLLCYYNEVNNGGHHQYLWNSQGAYRSLVAEGLKYYQADQFEKNYIEVMTLYKPGLYEVSNGASWESFQGTYKEDRYDRQDSLFFKLSPNLAELLAKVVRENLELYQ</sequence>
<dbReference type="Gene3D" id="1.20.1420.60">
    <property type="match status" value="1"/>
</dbReference>
<evidence type="ECO:0000313" key="2">
    <source>
        <dbReference type="EMBL" id="MBB5040294.1"/>
    </source>
</evidence>
<keyword evidence="3" id="KW-1185">Reference proteome</keyword>
<proteinExistence type="predicted"/>
<dbReference type="RefSeq" id="WP_184212835.1">
    <property type="nucleotide sequence ID" value="NZ_JACHIF010000012.1"/>
</dbReference>
<evidence type="ECO:0000259" key="1">
    <source>
        <dbReference type="Pfam" id="PF14300"/>
    </source>
</evidence>
<dbReference type="Proteomes" id="UP000534294">
    <property type="component" value="Unassembled WGS sequence"/>
</dbReference>